<sequence>DAWWAVGVARDNVEKKLYTDLGPDRGIWAVWHLEGEFVSLTQPRRPLGQAPRRIIVCLDCTEGRVTFINADNGAEIF</sequence>
<evidence type="ECO:0000313" key="2">
    <source>
        <dbReference type="EMBL" id="NXE30231.1"/>
    </source>
</evidence>
<accession>A0A7K8LMD4</accession>
<dbReference type="AlphaFoldDB" id="A0A7K8LMD4"/>
<reference evidence="2 3" key="1">
    <citation type="submission" date="2019-09" db="EMBL/GenBank/DDBJ databases">
        <title>Bird 10,000 Genomes (B10K) Project - Family phase.</title>
        <authorList>
            <person name="Zhang G."/>
        </authorList>
    </citation>
    <scope>NUCLEOTIDE SEQUENCE [LARGE SCALE GENOMIC DNA]</scope>
    <source>
        <strain evidence="2">B10K-CU-031-01</strain>
        <tissue evidence="2">Muscle</tissue>
    </source>
</reference>
<dbReference type="Pfam" id="PF00622">
    <property type="entry name" value="SPRY"/>
    <property type="match status" value="1"/>
</dbReference>
<gene>
    <name evidence="2" type="primary">Trim58</name>
    <name evidence="2" type="ORF">ARDKOR_R14898</name>
</gene>
<dbReference type="InterPro" id="IPR050143">
    <property type="entry name" value="TRIM/RBCC"/>
</dbReference>
<dbReference type="PROSITE" id="PS50188">
    <property type="entry name" value="B302_SPRY"/>
    <property type="match status" value="1"/>
</dbReference>
<dbReference type="InterPro" id="IPR003877">
    <property type="entry name" value="SPRY_dom"/>
</dbReference>
<name>A0A7K8LMD4_9AVES</name>
<dbReference type="GO" id="GO:0016874">
    <property type="term" value="F:ligase activity"/>
    <property type="evidence" value="ECO:0007669"/>
    <property type="project" value="UniProtKB-KW"/>
</dbReference>
<feature type="domain" description="B30.2/SPRY" evidence="1">
    <location>
        <begin position="1"/>
        <end position="77"/>
    </location>
</feature>
<keyword evidence="2" id="KW-0436">Ligase</keyword>
<dbReference type="Proteomes" id="UP000560386">
    <property type="component" value="Unassembled WGS sequence"/>
</dbReference>
<comment type="caution">
    <text evidence="2">The sequence shown here is derived from an EMBL/GenBank/DDBJ whole genome shotgun (WGS) entry which is preliminary data.</text>
</comment>
<dbReference type="PRINTS" id="PR01407">
    <property type="entry name" value="BUTYPHLNCDUF"/>
</dbReference>
<dbReference type="InterPro" id="IPR043136">
    <property type="entry name" value="B30.2/SPRY_sf"/>
</dbReference>
<protein>
    <submittedName>
        <fullName evidence="2">TRI58 ligase</fullName>
    </submittedName>
</protein>
<keyword evidence="3" id="KW-1185">Reference proteome</keyword>
<evidence type="ECO:0000313" key="3">
    <source>
        <dbReference type="Proteomes" id="UP000560386"/>
    </source>
</evidence>
<dbReference type="PANTHER" id="PTHR24103">
    <property type="entry name" value="E3 UBIQUITIN-PROTEIN LIGASE TRIM"/>
    <property type="match status" value="1"/>
</dbReference>
<dbReference type="SUPFAM" id="SSF49899">
    <property type="entry name" value="Concanavalin A-like lectins/glucanases"/>
    <property type="match status" value="1"/>
</dbReference>
<proteinExistence type="predicted"/>
<dbReference type="EMBL" id="VWPR01004076">
    <property type="protein sequence ID" value="NXE30231.1"/>
    <property type="molecule type" value="Genomic_DNA"/>
</dbReference>
<dbReference type="Gene3D" id="2.60.120.920">
    <property type="match status" value="1"/>
</dbReference>
<feature type="non-terminal residue" evidence="2">
    <location>
        <position position="1"/>
    </location>
</feature>
<dbReference type="InterPro" id="IPR003879">
    <property type="entry name" value="Butyrophylin_SPRY"/>
</dbReference>
<organism evidence="2 3">
    <name type="scientific">Ardeotis kori</name>
    <dbReference type="NCBI Taxonomy" id="89386"/>
    <lineage>
        <taxon>Eukaryota</taxon>
        <taxon>Metazoa</taxon>
        <taxon>Chordata</taxon>
        <taxon>Craniata</taxon>
        <taxon>Vertebrata</taxon>
        <taxon>Euteleostomi</taxon>
        <taxon>Archelosauria</taxon>
        <taxon>Archosauria</taxon>
        <taxon>Dinosauria</taxon>
        <taxon>Saurischia</taxon>
        <taxon>Theropoda</taxon>
        <taxon>Coelurosauria</taxon>
        <taxon>Aves</taxon>
        <taxon>Neognathae</taxon>
        <taxon>Neoaves</taxon>
        <taxon>Otidimorphae</taxon>
        <taxon>Otidiformes</taxon>
        <taxon>Otididae</taxon>
        <taxon>Ardeotis</taxon>
    </lineage>
</organism>
<dbReference type="InterPro" id="IPR001870">
    <property type="entry name" value="B30.2/SPRY"/>
</dbReference>
<evidence type="ECO:0000259" key="1">
    <source>
        <dbReference type="PROSITE" id="PS50188"/>
    </source>
</evidence>
<dbReference type="InterPro" id="IPR013320">
    <property type="entry name" value="ConA-like_dom_sf"/>
</dbReference>
<feature type="non-terminal residue" evidence="2">
    <location>
        <position position="77"/>
    </location>
</feature>